<feature type="transmembrane region" description="Helical" evidence="8">
    <location>
        <begin position="7"/>
        <end position="24"/>
    </location>
</feature>
<keyword evidence="6 8" id="KW-0472">Membrane</keyword>
<evidence type="ECO:0000259" key="9">
    <source>
        <dbReference type="PROSITE" id="PS51779"/>
    </source>
</evidence>
<dbReference type="EMBL" id="SOEG01000004">
    <property type="protein sequence ID" value="TDX53010.1"/>
    <property type="molecule type" value="Genomic_DNA"/>
</dbReference>
<evidence type="ECO:0000256" key="5">
    <source>
        <dbReference type="ARBA" id="ARBA00022989"/>
    </source>
</evidence>
<dbReference type="InterPro" id="IPR013685">
    <property type="entry name" value="POTRA_FtsQ_type"/>
</dbReference>
<keyword evidence="2" id="KW-1003">Cell membrane</keyword>
<comment type="subcellular location">
    <subcellularLocation>
        <location evidence="1">Membrane</location>
    </subcellularLocation>
</comment>
<dbReference type="Pfam" id="PF03799">
    <property type="entry name" value="FtsQ_DivIB_C"/>
    <property type="match status" value="1"/>
</dbReference>
<evidence type="ECO:0000256" key="3">
    <source>
        <dbReference type="ARBA" id="ARBA00022618"/>
    </source>
</evidence>
<evidence type="ECO:0000256" key="8">
    <source>
        <dbReference type="SAM" id="Phobius"/>
    </source>
</evidence>
<feature type="domain" description="POTRA" evidence="9">
    <location>
        <begin position="29"/>
        <end position="96"/>
    </location>
</feature>
<evidence type="ECO:0000256" key="7">
    <source>
        <dbReference type="ARBA" id="ARBA00023306"/>
    </source>
</evidence>
<dbReference type="Pfam" id="PF08478">
    <property type="entry name" value="POTRA_1"/>
    <property type="match status" value="1"/>
</dbReference>
<evidence type="ECO:0000256" key="1">
    <source>
        <dbReference type="ARBA" id="ARBA00004370"/>
    </source>
</evidence>
<dbReference type="GO" id="GO:0005886">
    <property type="term" value="C:plasma membrane"/>
    <property type="evidence" value="ECO:0007669"/>
    <property type="project" value="TreeGrafter"/>
</dbReference>
<reference evidence="10 11" key="1">
    <citation type="submission" date="2019-03" db="EMBL/GenBank/DDBJ databases">
        <title>Subsurface microbial communities from deep shales in Ohio and West Virginia, USA.</title>
        <authorList>
            <person name="Wrighton K."/>
        </authorList>
    </citation>
    <scope>NUCLEOTIDE SEQUENCE [LARGE SCALE GENOMIC DNA]</scope>
    <source>
        <strain evidence="10 11">MSL 6dP</strain>
    </source>
</reference>
<protein>
    <submittedName>
        <fullName evidence="10">Cell division protein FtsQ</fullName>
    </submittedName>
</protein>
<keyword evidence="4 8" id="KW-0812">Transmembrane</keyword>
<gene>
    <name evidence="10" type="ORF">C7959_104140</name>
</gene>
<keyword evidence="11" id="KW-1185">Reference proteome</keyword>
<dbReference type="InterPro" id="IPR034746">
    <property type="entry name" value="POTRA"/>
</dbReference>
<sequence>MDKHRTIYLISIGVLSVIAILSLINSNYFQVTEIEIVGNKLLSDEYIVNFSKVKDINIFKIDRQEIAKRLLGLQQVKGVAVKRDLPNKLILEINERRPVAIVGLKSSYQIIDNQGWVIATSKNLAEWDLPLITGVKIANHDDKVKFTTELKLAIDYLDLLSDQILKEVSELNISKDKGIELYLLGGGVVKLGKKFDTKTKAQIFISVYNDLKSQAKKVKYIDLRYKNNTVVKLEK</sequence>
<dbReference type="RefSeq" id="WP_134115271.1">
    <property type="nucleotide sequence ID" value="NZ_SOEG01000004.1"/>
</dbReference>
<evidence type="ECO:0000313" key="11">
    <source>
        <dbReference type="Proteomes" id="UP000295832"/>
    </source>
</evidence>
<keyword evidence="3 10" id="KW-0132">Cell division</keyword>
<organism evidence="10 11">
    <name type="scientific">Orenia marismortui</name>
    <dbReference type="NCBI Taxonomy" id="46469"/>
    <lineage>
        <taxon>Bacteria</taxon>
        <taxon>Bacillati</taxon>
        <taxon>Bacillota</taxon>
        <taxon>Clostridia</taxon>
        <taxon>Halanaerobiales</taxon>
        <taxon>Halobacteroidaceae</taxon>
        <taxon>Orenia</taxon>
    </lineage>
</organism>
<dbReference type="InterPro" id="IPR045335">
    <property type="entry name" value="FtsQ_C_sf"/>
</dbReference>
<dbReference type="AlphaFoldDB" id="A0A4R8H307"/>
<name>A0A4R8H307_9FIRM</name>
<accession>A0A4R8H307</accession>
<dbReference type="InterPro" id="IPR005548">
    <property type="entry name" value="Cell_div_FtsQ/DivIB_C"/>
</dbReference>
<dbReference type="InterPro" id="IPR050487">
    <property type="entry name" value="FtsQ_DivIB"/>
</dbReference>
<dbReference type="STRING" id="926561.GCA_000379025_00471"/>
<comment type="caution">
    <text evidence="10">The sequence shown here is derived from an EMBL/GenBank/DDBJ whole genome shotgun (WGS) entry which is preliminary data.</text>
</comment>
<evidence type="ECO:0000313" key="10">
    <source>
        <dbReference type="EMBL" id="TDX53010.1"/>
    </source>
</evidence>
<keyword evidence="7" id="KW-0131">Cell cycle</keyword>
<evidence type="ECO:0000256" key="2">
    <source>
        <dbReference type="ARBA" id="ARBA00022475"/>
    </source>
</evidence>
<dbReference type="PANTHER" id="PTHR37820">
    <property type="entry name" value="CELL DIVISION PROTEIN DIVIB"/>
    <property type="match status" value="1"/>
</dbReference>
<dbReference type="PROSITE" id="PS51779">
    <property type="entry name" value="POTRA"/>
    <property type="match status" value="1"/>
</dbReference>
<keyword evidence="5 8" id="KW-1133">Transmembrane helix</keyword>
<evidence type="ECO:0000256" key="4">
    <source>
        <dbReference type="ARBA" id="ARBA00022692"/>
    </source>
</evidence>
<dbReference type="Gene3D" id="3.10.20.310">
    <property type="entry name" value="membrane protein fhac"/>
    <property type="match status" value="1"/>
</dbReference>
<evidence type="ECO:0000256" key="6">
    <source>
        <dbReference type="ARBA" id="ARBA00023136"/>
    </source>
</evidence>
<dbReference type="Gene3D" id="3.40.50.11690">
    <property type="entry name" value="Cell division protein FtsQ/DivIB"/>
    <property type="match status" value="1"/>
</dbReference>
<proteinExistence type="predicted"/>
<dbReference type="PANTHER" id="PTHR37820:SF1">
    <property type="entry name" value="CELL DIVISION PROTEIN FTSQ"/>
    <property type="match status" value="1"/>
</dbReference>
<dbReference type="Proteomes" id="UP000295832">
    <property type="component" value="Unassembled WGS sequence"/>
</dbReference>
<dbReference type="GO" id="GO:0051301">
    <property type="term" value="P:cell division"/>
    <property type="evidence" value="ECO:0007669"/>
    <property type="project" value="UniProtKB-KW"/>
</dbReference>